<name>A0A846WT15_9ACTN</name>
<dbReference type="Pfam" id="PF02627">
    <property type="entry name" value="CMD"/>
    <property type="match status" value="1"/>
</dbReference>
<reference evidence="2 3" key="1">
    <citation type="submission" date="2020-04" db="EMBL/GenBank/DDBJ databases">
        <title>MicrobeNet Type strains.</title>
        <authorList>
            <person name="Nicholson A.C."/>
        </authorList>
    </citation>
    <scope>NUCLEOTIDE SEQUENCE [LARGE SCALE GENOMIC DNA]</scope>
    <source>
        <strain evidence="2 3">ATCC BAA-14</strain>
    </source>
</reference>
<dbReference type="RefSeq" id="WP_006368856.1">
    <property type="nucleotide sequence ID" value="NZ_CP073075.1"/>
</dbReference>
<comment type="caution">
    <text evidence="2">The sequence shown here is derived from an EMBL/GenBank/DDBJ whole genome shotgun (WGS) entry which is preliminary data.</text>
</comment>
<gene>
    <name evidence="2" type="ORF">HGA05_24765</name>
</gene>
<dbReference type="GO" id="GO:0051920">
    <property type="term" value="F:peroxiredoxin activity"/>
    <property type="evidence" value="ECO:0007669"/>
    <property type="project" value="InterPro"/>
</dbReference>
<proteinExistence type="predicted"/>
<dbReference type="SUPFAM" id="SSF69118">
    <property type="entry name" value="AhpD-like"/>
    <property type="match status" value="1"/>
</dbReference>
<dbReference type="EMBL" id="JAAXPC010000023">
    <property type="protein sequence ID" value="NKY04779.1"/>
    <property type="molecule type" value="Genomic_DNA"/>
</dbReference>
<protein>
    <recommendedName>
        <fullName evidence="1">Carboxymuconolactone decarboxylase-like domain-containing protein</fullName>
    </recommendedName>
</protein>
<feature type="domain" description="Carboxymuconolactone decarboxylase-like" evidence="1">
    <location>
        <begin position="49"/>
        <end position="106"/>
    </location>
</feature>
<dbReference type="AlphaFoldDB" id="A0A846WT15"/>
<evidence type="ECO:0000313" key="3">
    <source>
        <dbReference type="Proteomes" id="UP000563898"/>
    </source>
</evidence>
<evidence type="ECO:0000259" key="1">
    <source>
        <dbReference type="Pfam" id="PF02627"/>
    </source>
</evidence>
<accession>A0A846WT15</accession>
<dbReference type="Proteomes" id="UP000563898">
    <property type="component" value="Unassembled WGS sequence"/>
</dbReference>
<sequence>MGDPTTAKPISPLAFEDLSLASQDLLRPRYERLGYLGEIFGVLGNDDAVLRAFVGFADASASPVDQDVREVVALAIAAATDAEPELFQHERRALRLGFTSDEIAAIETLDPDHSDLRAGTRDVLAASAAAARGDWAGARAALAKLSTAAGPSVAAGVLLQIGYYLMATSMGHILALTPPVTSIFGGQSGD</sequence>
<dbReference type="InterPro" id="IPR003779">
    <property type="entry name" value="CMD-like"/>
</dbReference>
<dbReference type="Gene3D" id="1.20.1290.10">
    <property type="entry name" value="AhpD-like"/>
    <property type="match status" value="1"/>
</dbReference>
<dbReference type="InterPro" id="IPR029032">
    <property type="entry name" value="AhpD-like"/>
</dbReference>
<evidence type="ECO:0000313" key="2">
    <source>
        <dbReference type="EMBL" id="NKY04779.1"/>
    </source>
</evidence>
<organism evidence="2 3">
    <name type="scientific">Gordonia polyisoprenivorans</name>
    <dbReference type="NCBI Taxonomy" id="84595"/>
    <lineage>
        <taxon>Bacteria</taxon>
        <taxon>Bacillati</taxon>
        <taxon>Actinomycetota</taxon>
        <taxon>Actinomycetes</taxon>
        <taxon>Mycobacteriales</taxon>
        <taxon>Gordoniaceae</taxon>
        <taxon>Gordonia</taxon>
    </lineage>
</organism>